<dbReference type="InterPro" id="IPR029062">
    <property type="entry name" value="Class_I_gatase-like"/>
</dbReference>
<dbReference type="InterPro" id="IPR050325">
    <property type="entry name" value="Prot/Nucl_acid_deglycase"/>
</dbReference>
<evidence type="ECO:0000256" key="5">
    <source>
        <dbReference type="ARBA" id="ARBA00048082"/>
    </source>
</evidence>
<dbReference type="OrthoDB" id="543156at2759"/>
<comment type="caution">
    <text evidence="6">The sequence shown here is derived from an EMBL/GenBank/DDBJ whole genome shotgun (WGS) entry which is preliminary data.</text>
</comment>
<gene>
    <name evidence="6" type="ORF">A0O28_0062360</name>
</gene>
<dbReference type="GO" id="GO:0019243">
    <property type="term" value="P:methylglyoxal catabolic process to D-lactate via S-lactoyl-glutathione"/>
    <property type="evidence" value="ECO:0007669"/>
    <property type="project" value="TreeGrafter"/>
</dbReference>
<keyword evidence="7" id="KW-1185">Reference proteome</keyword>
<dbReference type="Gene3D" id="3.40.50.880">
    <property type="match status" value="1"/>
</dbReference>
<name>A0A1T3CYQ5_9HYPO</name>
<evidence type="ECO:0000313" key="6">
    <source>
        <dbReference type="EMBL" id="OPB46115.1"/>
    </source>
</evidence>
<evidence type="ECO:0000256" key="1">
    <source>
        <dbReference type="ARBA" id="ARBA00013134"/>
    </source>
</evidence>
<dbReference type="GO" id="GO:0019172">
    <property type="term" value="F:glyoxalase III activity"/>
    <property type="evidence" value="ECO:0007669"/>
    <property type="project" value="UniProtKB-EC"/>
</dbReference>
<evidence type="ECO:0000256" key="4">
    <source>
        <dbReference type="ARBA" id="ARBA00038493"/>
    </source>
</evidence>
<protein>
    <recommendedName>
        <fullName evidence="1">D-lactate dehydratase</fullName>
        <ecNumber evidence="1">4.2.1.130</ecNumber>
    </recommendedName>
</protein>
<proteinExistence type="inferred from homology"/>
<organism evidence="6 7">
    <name type="scientific">Trichoderma guizhouense</name>
    <dbReference type="NCBI Taxonomy" id="1491466"/>
    <lineage>
        <taxon>Eukaryota</taxon>
        <taxon>Fungi</taxon>
        <taxon>Dikarya</taxon>
        <taxon>Ascomycota</taxon>
        <taxon>Pezizomycotina</taxon>
        <taxon>Sordariomycetes</taxon>
        <taxon>Hypocreomycetidae</taxon>
        <taxon>Hypocreales</taxon>
        <taxon>Hypocreaceae</taxon>
        <taxon>Trichoderma</taxon>
    </lineage>
</organism>
<dbReference type="FunFam" id="3.40.50.880:FF:000051">
    <property type="entry name" value="Glutathione-independent glyoxalase HSP31"/>
    <property type="match status" value="1"/>
</dbReference>
<comment type="catalytic activity">
    <reaction evidence="5">
        <text>methylglyoxal + H2O = (R)-lactate + H(+)</text>
        <dbReference type="Rhea" id="RHEA:27754"/>
        <dbReference type="ChEBI" id="CHEBI:15377"/>
        <dbReference type="ChEBI" id="CHEBI:15378"/>
        <dbReference type="ChEBI" id="CHEBI:16004"/>
        <dbReference type="ChEBI" id="CHEBI:17158"/>
        <dbReference type="EC" id="4.2.1.130"/>
    </reaction>
</comment>
<evidence type="ECO:0000256" key="2">
    <source>
        <dbReference type="ARBA" id="ARBA00023016"/>
    </source>
</evidence>
<reference evidence="6 7" key="1">
    <citation type="submission" date="2016-04" db="EMBL/GenBank/DDBJ databases">
        <title>Multiple horizontal gene transfer events from other fungi enriched the ability of the initially mycotrophic fungus Trichoderma (Ascomycota) to feed on dead plant biomass.</title>
        <authorList>
            <person name="Atanasova L."/>
            <person name="Chenthamara K."/>
            <person name="Zhang J."/>
            <person name="Grujic M."/>
            <person name="Henrissat B."/>
            <person name="Kuo A."/>
            <person name="Aertz A."/>
            <person name="Salamov A."/>
            <person name="Lipzen A."/>
            <person name="Labutti K."/>
            <person name="Barry K."/>
            <person name="Miao Y."/>
            <person name="Rahimi M.J."/>
            <person name="Shen Q."/>
            <person name="Grigoriev I.V."/>
            <person name="Kubicek C.P."/>
            <person name="Druzhinina I.S."/>
        </authorList>
    </citation>
    <scope>NUCLEOTIDE SEQUENCE [LARGE SCALE GENOMIC DNA]</scope>
    <source>
        <strain evidence="6 7">NJAU 4742</strain>
    </source>
</reference>
<sequence length="240" mass="25829">MAPLPKRAVITVTSAKADLFNGKETTGVFISEALHPFRVFRDAGFEVDLVSETGKYTPDWLSLQADFLNGSDKEMYDDLQSEFRQKLDNMPTPSELDGNNYGIFFASAGHAALIDYPTATGLQKIAEDIWANGGVVSAVCHGPAIFSNIKDKATGKPIIAGRTITGFTTEGEDVLKIMSEIKSWGKTLVEEHAAALGATYKRPDNVWADLHIVDGRVVTGTNPASATSTAKAAVEVYNSL</sequence>
<dbReference type="EMBL" id="LVVK01000003">
    <property type="protein sequence ID" value="OPB46115.1"/>
    <property type="molecule type" value="Genomic_DNA"/>
</dbReference>
<evidence type="ECO:0000313" key="7">
    <source>
        <dbReference type="Proteomes" id="UP000191004"/>
    </source>
</evidence>
<dbReference type="PANTHER" id="PTHR48094">
    <property type="entry name" value="PROTEIN/NUCLEIC ACID DEGLYCASE DJ-1-RELATED"/>
    <property type="match status" value="1"/>
</dbReference>
<dbReference type="GO" id="GO:0005737">
    <property type="term" value="C:cytoplasm"/>
    <property type="evidence" value="ECO:0007669"/>
    <property type="project" value="TreeGrafter"/>
</dbReference>
<dbReference type="PANTHER" id="PTHR48094:SF11">
    <property type="entry name" value="GLUTATHIONE-INDEPENDENT GLYOXALASE HSP31-RELATED"/>
    <property type="match status" value="1"/>
</dbReference>
<dbReference type="Proteomes" id="UP000191004">
    <property type="component" value="Unassembled WGS sequence"/>
</dbReference>
<accession>A0A1T3CYQ5</accession>
<keyword evidence="3" id="KW-0456">Lyase</keyword>
<dbReference type="EC" id="4.2.1.130" evidence="1"/>
<keyword evidence="2" id="KW-0346">Stress response</keyword>
<comment type="similarity">
    <text evidence="4">Belongs to the peptidase C56 family. HSP31-like subfamily.</text>
</comment>
<dbReference type="SUPFAM" id="SSF52317">
    <property type="entry name" value="Class I glutamine amidotransferase-like"/>
    <property type="match status" value="1"/>
</dbReference>
<dbReference type="AlphaFoldDB" id="A0A1T3CYQ5"/>
<evidence type="ECO:0000256" key="3">
    <source>
        <dbReference type="ARBA" id="ARBA00023239"/>
    </source>
</evidence>